<dbReference type="EMBL" id="JAIZAY010000227">
    <property type="protein sequence ID" value="KAJ8018689.1"/>
    <property type="molecule type" value="Genomic_DNA"/>
</dbReference>
<evidence type="ECO:0000313" key="3">
    <source>
        <dbReference type="Proteomes" id="UP001152320"/>
    </source>
</evidence>
<dbReference type="AlphaFoldDB" id="A0A9Q0YE39"/>
<evidence type="ECO:0000256" key="1">
    <source>
        <dbReference type="SAM" id="MobiDB-lite"/>
    </source>
</evidence>
<gene>
    <name evidence="2" type="ORF">HOLleu_43188</name>
</gene>
<feature type="compositionally biased region" description="Basic and acidic residues" evidence="1">
    <location>
        <begin position="11"/>
        <end position="20"/>
    </location>
</feature>
<evidence type="ECO:0000313" key="2">
    <source>
        <dbReference type="EMBL" id="KAJ8018689.1"/>
    </source>
</evidence>
<reference evidence="2" key="1">
    <citation type="submission" date="2021-10" db="EMBL/GenBank/DDBJ databases">
        <title>Tropical sea cucumber genome reveals ecological adaptation and Cuvierian tubules defense mechanism.</title>
        <authorList>
            <person name="Chen T."/>
        </authorList>
    </citation>
    <scope>NUCLEOTIDE SEQUENCE</scope>
    <source>
        <strain evidence="2">Nanhai2018</strain>
        <tissue evidence="2">Muscle</tissue>
    </source>
</reference>
<sequence>MADELDDEWWLDTKEQGQRSEDEDDQIKTSNRKKDFAILDGELSEEPKKKKRKRV</sequence>
<comment type="caution">
    <text evidence="2">The sequence shown here is derived from an EMBL/GenBank/DDBJ whole genome shotgun (WGS) entry which is preliminary data.</text>
</comment>
<keyword evidence="3" id="KW-1185">Reference proteome</keyword>
<proteinExistence type="predicted"/>
<accession>A0A9Q0YE39</accession>
<feature type="compositionally biased region" description="Acidic residues" evidence="1">
    <location>
        <begin position="1"/>
        <end position="10"/>
    </location>
</feature>
<protein>
    <submittedName>
        <fullName evidence="2">Uncharacterized protein</fullName>
    </submittedName>
</protein>
<organism evidence="2 3">
    <name type="scientific">Holothuria leucospilota</name>
    <name type="common">Black long sea cucumber</name>
    <name type="synonym">Mertensiothuria leucospilota</name>
    <dbReference type="NCBI Taxonomy" id="206669"/>
    <lineage>
        <taxon>Eukaryota</taxon>
        <taxon>Metazoa</taxon>
        <taxon>Echinodermata</taxon>
        <taxon>Eleutherozoa</taxon>
        <taxon>Echinozoa</taxon>
        <taxon>Holothuroidea</taxon>
        <taxon>Aspidochirotacea</taxon>
        <taxon>Aspidochirotida</taxon>
        <taxon>Holothuriidae</taxon>
        <taxon>Holothuria</taxon>
    </lineage>
</organism>
<feature type="region of interest" description="Disordered" evidence="1">
    <location>
        <begin position="1"/>
        <end position="55"/>
    </location>
</feature>
<name>A0A9Q0YE39_HOLLE</name>
<dbReference type="Proteomes" id="UP001152320">
    <property type="component" value="Unassembled WGS sequence"/>
</dbReference>